<dbReference type="Proteomes" id="UP001595698">
    <property type="component" value="Unassembled WGS sequence"/>
</dbReference>
<dbReference type="Gene3D" id="3.90.550.10">
    <property type="entry name" value="Spore Coat Polysaccharide Biosynthesis Protein SpsA, Chain A"/>
    <property type="match status" value="1"/>
</dbReference>
<dbReference type="InterPro" id="IPR002347">
    <property type="entry name" value="SDR_fam"/>
</dbReference>
<dbReference type="CDD" id="cd05233">
    <property type="entry name" value="SDR_c"/>
    <property type="match status" value="1"/>
</dbReference>
<feature type="site" description="Positions MEP for the nucleophilic attack" evidence="3">
    <location>
        <position position="167"/>
    </location>
</feature>
<name>A0ABV8F5V8_9ACTN</name>
<dbReference type="InterPro" id="IPR036291">
    <property type="entry name" value="NAD(P)-bd_dom_sf"/>
</dbReference>
<dbReference type="InterPro" id="IPR050088">
    <property type="entry name" value="IspD/TarI_cytidylyltransf_bact"/>
</dbReference>
<comment type="caution">
    <text evidence="4">The sequence shown here is derived from an EMBL/GenBank/DDBJ whole genome shotgun (WGS) entry which is preliminary data.</text>
</comment>
<feature type="site" description="Transition state stabilizer" evidence="3">
    <location>
        <position position="29"/>
    </location>
</feature>
<dbReference type="SUPFAM" id="SSF51735">
    <property type="entry name" value="NAD(P)-binding Rossmann-fold domains"/>
    <property type="match status" value="1"/>
</dbReference>
<dbReference type="RefSeq" id="WP_386193506.1">
    <property type="nucleotide sequence ID" value="NZ_JBHSBC010000032.1"/>
</dbReference>
<reference evidence="5" key="1">
    <citation type="journal article" date="2019" name="Int. J. Syst. Evol. Microbiol.">
        <title>The Global Catalogue of Microorganisms (GCM) 10K type strain sequencing project: providing services to taxonomists for standard genome sequencing and annotation.</title>
        <authorList>
            <consortium name="The Broad Institute Genomics Platform"/>
            <consortium name="The Broad Institute Genome Sequencing Center for Infectious Disease"/>
            <person name="Wu L."/>
            <person name="Ma J."/>
        </authorList>
    </citation>
    <scope>NUCLEOTIDE SEQUENCE [LARGE SCALE GENOMIC DNA]</scope>
    <source>
        <strain evidence="5">TBRC 7912</strain>
    </source>
</reference>
<keyword evidence="1 3" id="KW-0808">Transferase</keyword>
<evidence type="ECO:0000256" key="1">
    <source>
        <dbReference type="ARBA" id="ARBA00022679"/>
    </source>
</evidence>
<evidence type="ECO:0000313" key="5">
    <source>
        <dbReference type="Proteomes" id="UP001595698"/>
    </source>
</evidence>
<evidence type="ECO:0000313" key="4">
    <source>
        <dbReference type="EMBL" id="MFC3984017.1"/>
    </source>
</evidence>
<dbReference type="Pfam" id="PF01128">
    <property type="entry name" value="IspD"/>
    <property type="match status" value="1"/>
</dbReference>
<gene>
    <name evidence="3" type="primary">ispD</name>
    <name evidence="4" type="ORF">ACFOYY_28060</name>
</gene>
<dbReference type="PANTHER" id="PTHR32125:SF4">
    <property type="entry name" value="2-C-METHYL-D-ERYTHRITOL 4-PHOSPHATE CYTIDYLYLTRANSFERASE, CHLOROPLASTIC"/>
    <property type="match status" value="1"/>
</dbReference>
<evidence type="ECO:0000256" key="2">
    <source>
        <dbReference type="ARBA" id="ARBA00022695"/>
    </source>
</evidence>
<dbReference type="EMBL" id="JBHSBC010000032">
    <property type="protein sequence ID" value="MFC3984017.1"/>
    <property type="molecule type" value="Genomic_DNA"/>
</dbReference>
<protein>
    <recommendedName>
        <fullName evidence="3">2-C-methyl-D-erythritol 4-phosphate cytidylyltransferase</fullName>
        <ecNumber evidence="3">2.7.7.60</ecNumber>
    </recommendedName>
    <alternativeName>
        <fullName evidence="3">4-diphosphocytidyl-2C-methyl-D-erythritol synthase</fullName>
    </alternativeName>
    <alternativeName>
        <fullName evidence="3">MEP cytidylyltransferase</fullName>
        <shortName evidence="3">MCT</shortName>
    </alternativeName>
</protein>
<feature type="site" description="Positions MEP for the nucleophilic attack" evidence="3">
    <location>
        <position position="229"/>
    </location>
</feature>
<dbReference type="InterPro" id="IPR034683">
    <property type="entry name" value="IspD/TarI"/>
</dbReference>
<dbReference type="InterPro" id="IPR029044">
    <property type="entry name" value="Nucleotide-diphossugar_trans"/>
</dbReference>
<comment type="catalytic activity">
    <reaction evidence="3">
        <text>2-C-methyl-D-erythritol 4-phosphate + CTP + H(+) = 4-CDP-2-C-methyl-D-erythritol + diphosphate</text>
        <dbReference type="Rhea" id="RHEA:13429"/>
        <dbReference type="ChEBI" id="CHEBI:15378"/>
        <dbReference type="ChEBI" id="CHEBI:33019"/>
        <dbReference type="ChEBI" id="CHEBI:37563"/>
        <dbReference type="ChEBI" id="CHEBI:57823"/>
        <dbReference type="ChEBI" id="CHEBI:58262"/>
        <dbReference type="EC" id="2.7.7.60"/>
    </reaction>
</comment>
<dbReference type="SUPFAM" id="SSF53448">
    <property type="entry name" value="Nucleotide-diphospho-sugar transferases"/>
    <property type="match status" value="1"/>
</dbReference>
<sequence>MTVLEPRPHTVGVLLAGGVGRRVGLDTPKQLVEIAGRSIIEHTLTVFQDAPEIDEILVLMTPGFTEDVERVVAAGGFTKVSRVLEGGASRTETTWRALRALEEHEERECDVLLHDAVRPLLEPRVITECVEALRTHRAVEVAIPTSDTIVVVGRGPDGEVVREVPDRAALRRVQTPQCFRLPVIREAYERAFADPGFADRPPTDDCGVVLRYLPDVPIHVVPGSERNMKVTHPVDVFIAERLFQLAAERVPEQPPAAYGAALNGGTVVVFGEGESEGEGDGVGAAVAELAGRHGAAVFSFPWTLVSDPRSVEEALARVAKESGGIDHVVGVVEAPAAGDLGRTGAAQLGPVVVADAALPHLRERRGHLLFHSAVPYPGAGHALRSAARASVVALTRALAVEWAAEGVRVSCLAPEPAGPLTAPAPEPSRADLARTVVDVLVSGVSRTAR</sequence>
<dbReference type="Gene3D" id="3.40.50.720">
    <property type="entry name" value="NAD(P)-binding Rossmann-like Domain"/>
    <property type="match status" value="1"/>
</dbReference>
<proteinExistence type="inferred from homology"/>
<keyword evidence="2 3" id="KW-0548">Nucleotidyltransferase</keyword>
<evidence type="ECO:0000256" key="3">
    <source>
        <dbReference type="HAMAP-Rule" id="MF_00108"/>
    </source>
</evidence>
<keyword evidence="3" id="KW-0414">Isoprene biosynthesis</keyword>
<keyword evidence="5" id="KW-1185">Reference proteome</keyword>
<comment type="function">
    <text evidence="3">Catalyzes the formation of 4-diphosphocytidyl-2-C-methyl-D-erythritol from CTP and 2-C-methyl-D-erythritol 4-phosphate (MEP).</text>
</comment>
<dbReference type="InterPro" id="IPR001228">
    <property type="entry name" value="IspD"/>
</dbReference>
<dbReference type="EC" id="2.7.7.60" evidence="3"/>
<accession>A0ABV8F5V8</accession>
<organism evidence="4 5">
    <name type="scientific">Streptosporangium jomthongense</name>
    <dbReference type="NCBI Taxonomy" id="1193683"/>
    <lineage>
        <taxon>Bacteria</taxon>
        <taxon>Bacillati</taxon>
        <taxon>Actinomycetota</taxon>
        <taxon>Actinomycetes</taxon>
        <taxon>Streptosporangiales</taxon>
        <taxon>Streptosporangiaceae</taxon>
        <taxon>Streptosporangium</taxon>
    </lineage>
</organism>
<dbReference type="HAMAP" id="MF_00108">
    <property type="entry name" value="IspD"/>
    <property type="match status" value="1"/>
</dbReference>
<comment type="pathway">
    <text evidence="3">Isoprenoid biosynthesis; isopentenyl diphosphate biosynthesis via DXP pathway; isopentenyl diphosphate from 1-deoxy-D-xylulose 5-phosphate: step 2/6.</text>
</comment>
<comment type="similarity">
    <text evidence="3">Belongs to the IspD/TarI cytidylyltransferase family. IspD subfamily.</text>
</comment>
<dbReference type="Pfam" id="PF13561">
    <property type="entry name" value="adh_short_C2"/>
    <property type="match status" value="1"/>
</dbReference>
<feature type="site" description="Transition state stabilizer" evidence="3">
    <location>
        <position position="22"/>
    </location>
</feature>
<dbReference type="CDD" id="cd02516">
    <property type="entry name" value="CDP-ME_synthetase"/>
    <property type="match status" value="1"/>
</dbReference>
<dbReference type="PANTHER" id="PTHR32125">
    <property type="entry name" value="2-C-METHYL-D-ERYTHRITOL 4-PHOSPHATE CYTIDYLYLTRANSFERASE, CHLOROPLASTIC"/>
    <property type="match status" value="1"/>
</dbReference>